<evidence type="ECO:0000313" key="3">
    <source>
        <dbReference type="Proteomes" id="UP000299102"/>
    </source>
</evidence>
<feature type="region of interest" description="Disordered" evidence="1">
    <location>
        <begin position="52"/>
        <end position="74"/>
    </location>
</feature>
<reference evidence="2 3" key="1">
    <citation type="journal article" date="2019" name="Commun. Biol.">
        <title>The bagworm genome reveals a unique fibroin gene that provides high tensile strength.</title>
        <authorList>
            <person name="Kono N."/>
            <person name="Nakamura H."/>
            <person name="Ohtoshi R."/>
            <person name="Tomita M."/>
            <person name="Numata K."/>
            <person name="Arakawa K."/>
        </authorList>
    </citation>
    <scope>NUCLEOTIDE SEQUENCE [LARGE SCALE GENOMIC DNA]</scope>
</reference>
<gene>
    <name evidence="2" type="ORF">EVAR_50072_1</name>
</gene>
<sequence>MGNYKKKGIFAFEEKLPHRARRLVKGIASGSTSAERALEKILFLCFANSPRKDDREEHLRRHPPPADADWMTPYDLRSRPGRGGLSSRMLTYGIDWSAVPVSTL</sequence>
<comment type="caution">
    <text evidence="2">The sequence shown here is derived from an EMBL/GenBank/DDBJ whole genome shotgun (WGS) entry which is preliminary data.</text>
</comment>
<proteinExistence type="predicted"/>
<dbReference type="EMBL" id="BGZK01000860">
    <property type="protein sequence ID" value="GBP63141.1"/>
    <property type="molecule type" value="Genomic_DNA"/>
</dbReference>
<evidence type="ECO:0000313" key="2">
    <source>
        <dbReference type="EMBL" id="GBP63141.1"/>
    </source>
</evidence>
<dbReference type="Proteomes" id="UP000299102">
    <property type="component" value="Unassembled WGS sequence"/>
</dbReference>
<name>A0A4C1XGS2_EUMVA</name>
<dbReference type="AlphaFoldDB" id="A0A4C1XGS2"/>
<keyword evidence="3" id="KW-1185">Reference proteome</keyword>
<accession>A0A4C1XGS2</accession>
<protein>
    <submittedName>
        <fullName evidence="2">Uncharacterized protein</fullName>
    </submittedName>
</protein>
<organism evidence="2 3">
    <name type="scientific">Eumeta variegata</name>
    <name type="common">Bagworm moth</name>
    <name type="synonym">Eumeta japonica</name>
    <dbReference type="NCBI Taxonomy" id="151549"/>
    <lineage>
        <taxon>Eukaryota</taxon>
        <taxon>Metazoa</taxon>
        <taxon>Ecdysozoa</taxon>
        <taxon>Arthropoda</taxon>
        <taxon>Hexapoda</taxon>
        <taxon>Insecta</taxon>
        <taxon>Pterygota</taxon>
        <taxon>Neoptera</taxon>
        <taxon>Endopterygota</taxon>
        <taxon>Lepidoptera</taxon>
        <taxon>Glossata</taxon>
        <taxon>Ditrysia</taxon>
        <taxon>Tineoidea</taxon>
        <taxon>Psychidae</taxon>
        <taxon>Oiketicinae</taxon>
        <taxon>Eumeta</taxon>
    </lineage>
</organism>
<evidence type="ECO:0000256" key="1">
    <source>
        <dbReference type="SAM" id="MobiDB-lite"/>
    </source>
</evidence>